<comment type="caution">
    <text evidence="1">The sequence shown here is derived from an EMBL/GenBank/DDBJ whole genome shotgun (WGS) entry which is preliminary data.</text>
</comment>
<gene>
    <name evidence="1" type="ORF">KPL71_007237</name>
</gene>
<dbReference type="Proteomes" id="UP000829398">
    <property type="component" value="Chromosome 3"/>
</dbReference>
<proteinExistence type="predicted"/>
<organism evidence="1 2">
    <name type="scientific">Citrus sinensis</name>
    <name type="common">Sweet orange</name>
    <name type="synonym">Citrus aurantium var. sinensis</name>
    <dbReference type="NCBI Taxonomy" id="2711"/>
    <lineage>
        <taxon>Eukaryota</taxon>
        <taxon>Viridiplantae</taxon>
        <taxon>Streptophyta</taxon>
        <taxon>Embryophyta</taxon>
        <taxon>Tracheophyta</taxon>
        <taxon>Spermatophyta</taxon>
        <taxon>Magnoliopsida</taxon>
        <taxon>eudicotyledons</taxon>
        <taxon>Gunneridae</taxon>
        <taxon>Pentapetalae</taxon>
        <taxon>rosids</taxon>
        <taxon>malvids</taxon>
        <taxon>Sapindales</taxon>
        <taxon>Rutaceae</taxon>
        <taxon>Aurantioideae</taxon>
        <taxon>Citrus</taxon>
    </lineage>
</organism>
<evidence type="ECO:0000313" key="1">
    <source>
        <dbReference type="EMBL" id="KAH9778091.1"/>
    </source>
</evidence>
<sequence length="1908" mass="208297">MPGNEVGDRIHNFFGQDNLNQGQHQSQVVDGTWSGLNNNLWVGSQRQIGVPLISSNLKSYSVQPSGINHAHLDYLVSSALYSFLKDIFLQLIILIPPNLFVSSFLTLADSERGHGGQSSSVQHGLNLTQSALKSELVRGQSHNQPTLNGYMHGHQALQTRQNESNFLGMDSEYNRHNLTSRGLQVLDSQLGNGPELNKKNSMGLESAESPVNYDFFGGQQQMSSQHSSMLQSLPRHQSGISDMQLLHQQVMFKKLQELQRQQQLHNPQFQQQEARQLSSINQVSSVAKQTVVSHAPSVFNGIPMQDASNYSWQPELMAANTNWQQHGASPVMQGSSSGLMLPPDQGQVRVMGFVPQQDQSLYGVPVSSTRINPSQYSPIQMDKSTMQQIPASSNSFPGNQYPAFPDQVGTQDETMASRQGYQGKNMFVSAAGSSGLNLENLQQMNTQQRSTSMQEFHERQGLVGPSETSQEKTVLQVAPSQNAATLDPEEEKILFGSDDNLWDAFGRSTMGSGCSNMLDSTEFLGAVPSLQSGSWSALMQSAVAETSSGNVGLQEGWSGSGVRSSEPLQPSSYVNDGSKQFSAWADSNLQTMSTVNSRPFPSSGETDASANYPSVLGVQRSGFKPFQEQSEKLQNDSSQRFVQQFSGDGSKWFDRSPVQKPVTEGSHFNGNVARSSDAELHAKGHSVPWNLLESMSSTSGQPYNRLNGWNFIESVSAGGGSTLKDQSNESLLQHNQNTELKSSVRMGQSAGIIMTDSVSSATEHSNSAMQHQQVNREDSNLNNEIAMSDSSTMRANQKSSQQFPNSHNLNFWKNVDSSVNPRGSEVQGKYQQHLDKSPQTIESSGHDGPDNMGVERELENSNTREKSSDSFHSNISQRTSTGFKENTWLDGSDSRTLPGGRQKPSGHFGRKPSGTRKFQFHPMGDVDIDTESSSGMKNATHSQAMTQQASRGLTGHDQAYFGQSKYFSHSGKNSMDNAKGRLQGDMKCMDEGPSRSMHPGYAPLASASVDKSVGNYAPNRTAPSSQNMLELLHKVDQSKEHSHATNFSSTDRNQSQIPEAEISDGSVDHLQQNQSSASQGFGLQLGPPSQRLSIADNAISSQSSSQASLSSTRVISDMGRRGHSWLASTASVQSLHTSHETYQGDSRNHISSASGQISNNASQYNIQGNFSAGFQYPRSHHQNQQISGSGGQVAPSQPVKQIGDSSERTQTSQAAQASVPDMSKGTSRGEFTSATETSQLSSNIQNHGGSAQQFPVLEAMPVPQLSVMPGMSQQGAFSKMSHNAWASVSNQQSSSVSKAPPNLFKTHLQPVNNLERTLSRPEKQDDQIAQKGDNGRSGFAAYSAKPQGFAQEDHSAKEQQVLSENDVGEKLMNASQLQGKESAANSIADSTLSNSTTIQRDIEAFGRSLKPNNLRHQNYSLLHQMQAMKSTETDPDNRSVKRFKGPDSGIDGSQVSPVGEQQLSTNHTPLPPGDSKMLSFSSKPGDNPGTNSSSRDMLTVCHNDSQSSTDGNSAVAVRGENSQISPQMAPSWFDQYGTFKNGQMLSVYDARKITAVKTMEQPFIVGKPSDSLDVGHPPQANSVADARQLGNIQQTSIPMSVRNDYPSSSQFLHSVTSDQSLVHVRPKKRKSATSDLLPWHREVTQGLARLQNISMAEAEWARAANRLLEKVCFYYSCVLLCVSVKTKEGWGGGGLVGDETELTEDGPPVLRSKRRLILTTQLMQQLLHPPHAKVLSSDASSHYESVTYFVARSALGDACSTISCSKSDASVHDNGNPLSEKLKTSERIGDQYILKAMEDFADRAKKLEECISRLDKRASILDLRVECQDLEKFSVINRFAKFHGRAQAEGAEASSSTDANAQKFFPQRYVTALPIPRNLPDREILPFFLFSWDLSGWERRRGNDGHKS</sequence>
<protein>
    <submittedName>
        <fullName evidence="1">Dentin sialophosphoprotein-like protein</fullName>
    </submittedName>
</protein>
<evidence type="ECO:0000313" key="2">
    <source>
        <dbReference type="Proteomes" id="UP000829398"/>
    </source>
</evidence>
<reference evidence="2" key="1">
    <citation type="journal article" date="2023" name="Hortic. Res.">
        <title>A chromosome-level phased genome enabling allele-level studies in sweet orange: a case study on citrus Huanglongbing tolerance.</title>
        <authorList>
            <person name="Wu B."/>
            <person name="Yu Q."/>
            <person name="Deng Z."/>
            <person name="Duan Y."/>
            <person name="Luo F."/>
            <person name="Gmitter F. Jr."/>
        </authorList>
    </citation>
    <scope>NUCLEOTIDE SEQUENCE [LARGE SCALE GENOMIC DNA]</scope>
    <source>
        <strain evidence="2">cv. Valencia</strain>
    </source>
</reference>
<accession>A0ACB8LXG7</accession>
<name>A0ACB8LXG7_CITSI</name>
<keyword evidence="2" id="KW-1185">Reference proteome</keyword>
<dbReference type="EMBL" id="CM039172">
    <property type="protein sequence ID" value="KAH9778091.1"/>
    <property type="molecule type" value="Genomic_DNA"/>
</dbReference>